<comment type="caution">
    <text evidence="2">The sequence shown here is derived from an EMBL/GenBank/DDBJ whole genome shotgun (WGS) entry which is preliminary data.</text>
</comment>
<name>A0A371F914_MUCPR</name>
<evidence type="ECO:0000313" key="3">
    <source>
        <dbReference type="Proteomes" id="UP000257109"/>
    </source>
</evidence>
<evidence type="ECO:0000256" key="1">
    <source>
        <dbReference type="SAM" id="MobiDB-lite"/>
    </source>
</evidence>
<proteinExistence type="predicted"/>
<organism evidence="2 3">
    <name type="scientific">Mucuna pruriens</name>
    <name type="common">Velvet bean</name>
    <name type="synonym">Dolichos pruriens</name>
    <dbReference type="NCBI Taxonomy" id="157652"/>
    <lineage>
        <taxon>Eukaryota</taxon>
        <taxon>Viridiplantae</taxon>
        <taxon>Streptophyta</taxon>
        <taxon>Embryophyta</taxon>
        <taxon>Tracheophyta</taxon>
        <taxon>Spermatophyta</taxon>
        <taxon>Magnoliopsida</taxon>
        <taxon>eudicotyledons</taxon>
        <taxon>Gunneridae</taxon>
        <taxon>Pentapetalae</taxon>
        <taxon>rosids</taxon>
        <taxon>fabids</taxon>
        <taxon>Fabales</taxon>
        <taxon>Fabaceae</taxon>
        <taxon>Papilionoideae</taxon>
        <taxon>50 kb inversion clade</taxon>
        <taxon>NPAAA clade</taxon>
        <taxon>indigoferoid/millettioid clade</taxon>
        <taxon>Phaseoleae</taxon>
        <taxon>Mucuna</taxon>
    </lineage>
</organism>
<protein>
    <submittedName>
        <fullName evidence="2">Uncharacterized protein</fullName>
    </submittedName>
</protein>
<feature type="compositionally biased region" description="Polar residues" evidence="1">
    <location>
        <begin position="29"/>
        <end position="52"/>
    </location>
</feature>
<dbReference type="AlphaFoldDB" id="A0A371F914"/>
<evidence type="ECO:0000313" key="2">
    <source>
        <dbReference type="EMBL" id="RDX74623.1"/>
    </source>
</evidence>
<feature type="region of interest" description="Disordered" evidence="1">
    <location>
        <begin position="17"/>
        <end position="56"/>
    </location>
</feature>
<keyword evidence="3" id="KW-1185">Reference proteome</keyword>
<reference evidence="2" key="1">
    <citation type="submission" date="2018-05" db="EMBL/GenBank/DDBJ databases">
        <title>Draft genome of Mucuna pruriens seed.</title>
        <authorList>
            <person name="Nnadi N.E."/>
            <person name="Vos R."/>
            <person name="Hasami M.H."/>
            <person name="Devisetty U.K."/>
            <person name="Aguiy J.C."/>
        </authorList>
    </citation>
    <scope>NUCLEOTIDE SEQUENCE [LARGE SCALE GENOMIC DNA]</scope>
    <source>
        <strain evidence="2">JCA_2017</strain>
    </source>
</reference>
<accession>A0A371F914</accession>
<sequence>MNETKRSVETVECKNELVEEHSTLERRTGVSSGGRSKNENVGLSNANIGENSINKDKENVLSQCSSTKHYNAEVIYAIFLRKARSNLKQISIGT</sequence>
<gene>
    <name evidence="2" type="ORF">CR513_45607</name>
</gene>
<feature type="compositionally biased region" description="Basic and acidic residues" evidence="1">
    <location>
        <begin position="17"/>
        <end position="28"/>
    </location>
</feature>
<dbReference type="EMBL" id="QJKJ01010117">
    <property type="protein sequence ID" value="RDX74623.1"/>
    <property type="molecule type" value="Genomic_DNA"/>
</dbReference>
<feature type="non-terminal residue" evidence="2">
    <location>
        <position position="1"/>
    </location>
</feature>
<dbReference type="Proteomes" id="UP000257109">
    <property type="component" value="Unassembled WGS sequence"/>
</dbReference>